<keyword evidence="3" id="KW-1185">Reference proteome</keyword>
<proteinExistence type="predicted"/>
<evidence type="ECO:0000313" key="3">
    <source>
        <dbReference type="Proteomes" id="UP000448943"/>
    </source>
</evidence>
<reference evidence="2 3" key="1">
    <citation type="submission" date="2019-01" db="EMBL/GenBank/DDBJ databases">
        <title>Chengkuizengella sp. nov., isolated from deep-sea sediment of East Pacific Ocean.</title>
        <authorList>
            <person name="Yang J."/>
            <person name="Lai Q."/>
            <person name="Shao Z."/>
        </authorList>
    </citation>
    <scope>NUCLEOTIDE SEQUENCE [LARGE SCALE GENOMIC DNA]</scope>
    <source>
        <strain evidence="2 3">YPA3-1-1</strain>
    </source>
</reference>
<evidence type="ECO:0000313" key="2">
    <source>
        <dbReference type="EMBL" id="NBI27761.1"/>
    </source>
</evidence>
<dbReference type="OrthoDB" id="1937736at2"/>
<evidence type="ECO:0000256" key="1">
    <source>
        <dbReference type="SAM" id="MobiDB-lite"/>
    </source>
</evidence>
<dbReference type="Proteomes" id="UP000448943">
    <property type="component" value="Unassembled WGS sequence"/>
</dbReference>
<sequence>MKSGKFLVTTLILILMFAIGAGSLIADQNYFSFEEPSNETERQIKEKIDNANKKYKNDVDNDIKNTHNINLKSYDLINIDQILDDNSEEYNVFIEIMQKQTPGDTLPSLYVKGKKGYIFEKKSDGTNLVYTLEKNGAKWEMKDKKEKKGKKIDHPLNNS</sequence>
<accession>A0A6N9PW60</accession>
<name>A0A6N9PW60_9BACL</name>
<gene>
    <name evidence="2" type="ORF">ERL59_02140</name>
</gene>
<dbReference type="RefSeq" id="WP_160644018.1">
    <property type="nucleotide sequence ID" value="NZ_SIJB01000005.1"/>
</dbReference>
<dbReference type="AlphaFoldDB" id="A0A6N9PW60"/>
<organism evidence="2 3">
    <name type="scientific">Chengkuizengella marina</name>
    <dbReference type="NCBI Taxonomy" id="2507566"/>
    <lineage>
        <taxon>Bacteria</taxon>
        <taxon>Bacillati</taxon>
        <taxon>Bacillota</taxon>
        <taxon>Bacilli</taxon>
        <taxon>Bacillales</taxon>
        <taxon>Paenibacillaceae</taxon>
        <taxon>Chengkuizengella</taxon>
    </lineage>
</organism>
<comment type="caution">
    <text evidence="2">The sequence shown here is derived from an EMBL/GenBank/DDBJ whole genome shotgun (WGS) entry which is preliminary data.</text>
</comment>
<protein>
    <submittedName>
        <fullName evidence="2">Uncharacterized protein</fullName>
    </submittedName>
</protein>
<feature type="region of interest" description="Disordered" evidence="1">
    <location>
        <begin position="140"/>
        <end position="159"/>
    </location>
</feature>
<dbReference type="EMBL" id="SIJB01000005">
    <property type="protein sequence ID" value="NBI27761.1"/>
    <property type="molecule type" value="Genomic_DNA"/>
</dbReference>